<proteinExistence type="predicted"/>
<dbReference type="Pfam" id="PF07833">
    <property type="entry name" value="Cu_amine_oxidN1"/>
    <property type="match status" value="1"/>
</dbReference>
<evidence type="ECO:0000313" key="2">
    <source>
        <dbReference type="EMBL" id="BBH22923.1"/>
    </source>
</evidence>
<evidence type="ECO:0000313" key="3">
    <source>
        <dbReference type="Proteomes" id="UP000275368"/>
    </source>
</evidence>
<sequence>MNKMKLTKIVRLLIITLILTSGAANIPGYTAAAAQSEPIPVIVNGKKLVQAEAWIRNGVTMVPFRSFLESVGSKVRYEAKTGEITATVGDETITLFVGDDVLQYKDSLYLFPPAIEITVIHDHIYLPLRVLGEAFGYVVGYDHSGKKVTLTKLGFGQDAAIKTLLETYLQPDHEQPLANLMTPDNPYLIYNQVPHHENYGPYRSYEGWIGQITYTSDTEAVVTAGYNAKTQSLNTSAEIKFSLRKVNQDWRIANQNPVHYKMDLPSDADQSVKELRKNDPDKVEHVLQDVKTYYKAMNDENIELAVQFISPHFFEEWNRVTQGDYKSVLRSGFDNAARKDELLDARVLYADDKHAVVHAHIMFSEQLNGSDDIEGPYEYELLISMDLIDGNRWTYRDEIDLNGDY</sequence>
<dbReference type="Gene3D" id="3.30.457.10">
    <property type="entry name" value="Copper amine oxidase-like, N-terminal domain"/>
    <property type="match status" value="1"/>
</dbReference>
<feature type="domain" description="Copper amine oxidase-like N-terminal" evidence="1">
    <location>
        <begin position="43"/>
        <end position="149"/>
    </location>
</feature>
<name>A0A3G9JD83_9BACL</name>
<dbReference type="AlphaFoldDB" id="A0A3G9JD83"/>
<dbReference type="InterPro" id="IPR012854">
    <property type="entry name" value="Cu_amine_oxidase-like_N"/>
</dbReference>
<dbReference type="InterPro" id="IPR036582">
    <property type="entry name" value="Mao_N_sf"/>
</dbReference>
<gene>
    <name evidence="2" type="ORF">Back11_42680</name>
</gene>
<dbReference type="OrthoDB" id="2531752at2"/>
<keyword evidence="3" id="KW-1185">Reference proteome</keyword>
<dbReference type="EMBL" id="AP019308">
    <property type="protein sequence ID" value="BBH22923.1"/>
    <property type="molecule type" value="Genomic_DNA"/>
</dbReference>
<dbReference type="RefSeq" id="WP_125661785.1">
    <property type="nucleotide sequence ID" value="NZ_AP019308.1"/>
</dbReference>
<organism evidence="2 3">
    <name type="scientific">Paenibacillus baekrokdamisoli</name>
    <dbReference type="NCBI Taxonomy" id="1712516"/>
    <lineage>
        <taxon>Bacteria</taxon>
        <taxon>Bacillati</taxon>
        <taxon>Bacillota</taxon>
        <taxon>Bacilli</taxon>
        <taxon>Bacillales</taxon>
        <taxon>Paenibacillaceae</taxon>
        <taxon>Paenibacillus</taxon>
    </lineage>
</organism>
<accession>A0A3G9JD83</accession>
<protein>
    <recommendedName>
        <fullName evidence="1">Copper amine oxidase-like N-terminal domain-containing protein</fullName>
    </recommendedName>
</protein>
<evidence type="ECO:0000259" key="1">
    <source>
        <dbReference type="Pfam" id="PF07833"/>
    </source>
</evidence>
<dbReference type="KEGG" id="pbk:Back11_42680"/>
<dbReference type="SUPFAM" id="SSF55383">
    <property type="entry name" value="Copper amine oxidase, domain N"/>
    <property type="match status" value="1"/>
</dbReference>
<dbReference type="Proteomes" id="UP000275368">
    <property type="component" value="Chromosome"/>
</dbReference>
<reference evidence="2 3" key="1">
    <citation type="submission" date="2018-11" db="EMBL/GenBank/DDBJ databases">
        <title>Complete genome sequence of Paenibacillus baekrokdamisoli strain KCTC 33723.</title>
        <authorList>
            <person name="Kang S.W."/>
            <person name="Lee K.C."/>
            <person name="Kim K.K."/>
            <person name="Kim J.S."/>
            <person name="Kim D.S."/>
            <person name="Ko S.H."/>
            <person name="Yang S.H."/>
            <person name="Lee J.S."/>
        </authorList>
    </citation>
    <scope>NUCLEOTIDE SEQUENCE [LARGE SCALE GENOMIC DNA]</scope>
    <source>
        <strain evidence="2 3">KCTC 33723</strain>
    </source>
</reference>